<dbReference type="InterPro" id="IPR036595">
    <property type="entry name" value="A-macroglobulin_rcpt-bd_sf"/>
</dbReference>
<gene>
    <name evidence="2" type="ORF">NDU88_000758</name>
</gene>
<name>A0AAV7P1X8_PLEWA</name>
<dbReference type="SMART" id="SM01361">
    <property type="entry name" value="A2M_recep"/>
    <property type="match status" value="1"/>
</dbReference>
<evidence type="ECO:0000313" key="2">
    <source>
        <dbReference type="EMBL" id="KAJ1122262.1"/>
    </source>
</evidence>
<dbReference type="PANTHER" id="PTHR11412">
    <property type="entry name" value="MACROGLOBULIN / COMPLEMENT"/>
    <property type="match status" value="1"/>
</dbReference>
<evidence type="ECO:0000313" key="3">
    <source>
        <dbReference type="Proteomes" id="UP001066276"/>
    </source>
</evidence>
<dbReference type="Gene3D" id="2.60.40.690">
    <property type="entry name" value="Alpha-macroglobulin, receptor-binding domain"/>
    <property type="match status" value="1"/>
</dbReference>
<dbReference type="InterPro" id="IPR008930">
    <property type="entry name" value="Terpenoid_cyclase/PrenylTrfase"/>
</dbReference>
<dbReference type="InterPro" id="IPR011626">
    <property type="entry name" value="Alpha-macroglobulin_TED"/>
</dbReference>
<dbReference type="InterPro" id="IPR050473">
    <property type="entry name" value="A2M/Complement_sys"/>
</dbReference>
<reference evidence="2" key="1">
    <citation type="journal article" date="2022" name="bioRxiv">
        <title>Sequencing and chromosome-scale assembly of the giantPleurodeles waltlgenome.</title>
        <authorList>
            <person name="Brown T."/>
            <person name="Elewa A."/>
            <person name="Iarovenko S."/>
            <person name="Subramanian E."/>
            <person name="Araus A.J."/>
            <person name="Petzold A."/>
            <person name="Susuki M."/>
            <person name="Suzuki K.-i.T."/>
            <person name="Hayashi T."/>
            <person name="Toyoda A."/>
            <person name="Oliveira C."/>
            <person name="Osipova E."/>
            <person name="Leigh N.D."/>
            <person name="Simon A."/>
            <person name="Yun M.H."/>
        </authorList>
    </citation>
    <scope>NUCLEOTIDE SEQUENCE</scope>
    <source>
        <strain evidence="2">20211129_DDA</strain>
        <tissue evidence="2">Liver</tissue>
    </source>
</reference>
<proteinExistence type="predicted"/>
<comment type="caution">
    <text evidence="2">The sequence shown here is derived from an EMBL/GenBank/DDBJ whole genome shotgun (WGS) entry which is preliminary data.</text>
</comment>
<dbReference type="Pfam" id="PF07677">
    <property type="entry name" value="A2M_recep"/>
    <property type="match status" value="1"/>
</dbReference>
<organism evidence="2 3">
    <name type="scientific">Pleurodeles waltl</name>
    <name type="common">Iberian ribbed newt</name>
    <dbReference type="NCBI Taxonomy" id="8319"/>
    <lineage>
        <taxon>Eukaryota</taxon>
        <taxon>Metazoa</taxon>
        <taxon>Chordata</taxon>
        <taxon>Craniata</taxon>
        <taxon>Vertebrata</taxon>
        <taxon>Euteleostomi</taxon>
        <taxon>Amphibia</taxon>
        <taxon>Batrachia</taxon>
        <taxon>Caudata</taxon>
        <taxon>Salamandroidea</taxon>
        <taxon>Salamandridae</taxon>
        <taxon>Pleurodelinae</taxon>
        <taxon>Pleurodeles</taxon>
    </lineage>
</organism>
<dbReference type="InterPro" id="IPR009048">
    <property type="entry name" value="A-macroglobulin_rcpt-bd"/>
</dbReference>
<evidence type="ECO:0000259" key="1">
    <source>
        <dbReference type="SMART" id="SM01361"/>
    </source>
</evidence>
<dbReference type="PANTHER" id="PTHR11412:SF182">
    <property type="entry name" value="ALPHA-2-MACROGLOBULIN-LIKE PROTEIN 1"/>
    <property type="match status" value="1"/>
</dbReference>
<feature type="domain" description="Alpha-macroglobulin receptor-binding" evidence="1">
    <location>
        <begin position="275"/>
        <end position="355"/>
    </location>
</feature>
<dbReference type="GO" id="GO:0005615">
    <property type="term" value="C:extracellular space"/>
    <property type="evidence" value="ECO:0007669"/>
    <property type="project" value="InterPro"/>
</dbReference>
<dbReference type="SUPFAM" id="SSF48239">
    <property type="entry name" value="Terpenoid cyclases/Protein prenyltransferases"/>
    <property type="match status" value="1"/>
</dbReference>
<dbReference type="EMBL" id="JANPWB010000011">
    <property type="protein sequence ID" value="KAJ1122262.1"/>
    <property type="molecule type" value="Genomic_DNA"/>
</dbReference>
<dbReference type="Pfam" id="PF07678">
    <property type="entry name" value="TED_complement"/>
    <property type="match status" value="1"/>
</dbReference>
<dbReference type="AlphaFoldDB" id="A0AAV7P1X8"/>
<dbReference type="Gene3D" id="1.50.10.20">
    <property type="match status" value="1"/>
</dbReference>
<protein>
    <recommendedName>
        <fullName evidence="1">Alpha-macroglobulin receptor-binding domain-containing protein</fullName>
    </recommendedName>
</protein>
<dbReference type="Proteomes" id="UP001066276">
    <property type="component" value="Chromosome 7"/>
</dbReference>
<accession>A0AAV7P1X8</accession>
<dbReference type="SUPFAM" id="SSF49410">
    <property type="entry name" value="Alpha-macroglobulin receptor domain"/>
    <property type="match status" value="1"/>
</dbReference>
<keyword evidence="3" id="KW-1185">Reference proteome</keyword>
<sequence length="357" mass="39527">MLKGALDDELSITAYSTAALLEAGVTKDANMVKQALQYLSNANKSLDSTYNHALRLYVYRLAEEPTLWQNALEKLMESAKREGGTLHWASDKPTTSWNIWSRVSPAAVEISAYVTLGLLSGKEVTKEDTDKASLVVSWLGKQQNSQGGFVSTQDTLVGLQALAKYSSMTYKEKADVTVKVTSEGGSQHEIHVDKSNCFLWQRAPLSNIPGKYTVTATGNGCVYAQTVLKYNIPVPKRIDTFALEVATSPENCTEKAAKQFDIRIEVSYVGNRVSSNMVVIKVEMLTGFIPVKPSVKKLEKSPMVKKTEVTFENVIIFLEELTKESQTYIFSVEQETHVKNLKPANVLVFDYYNPGAV</sequence>